<reference evidence="2" key="1">
    <citation type="journal article" date="2019" name="Int. J. Syst. Evol. Microbiol.">
        <title>The Global Catalogue of Microorganisms (GCM) 10K type strain sequencing project: providing services to taxonomists for standard genome sequencing and annotation.</title>
        <authorList>
            <consortium name="The Broad Institute Genomics Platform"/>
            <consortium name="The Broad Institute Genome Sequencing Center for Infectious Disease"/>
            <person name="Wu L."/>
            <person name="Ma J."/>
        </authorList>
    </citation>
    <scope>NUCLEOTIDE SEQUENCE [LARGE SCALE GENOMIC DNA]</scope>
    <source>
        <strain evidence="2">JCM 17841</strain>
    </source>
</reference>
<gene>
    <name evidence="1" type="ORF">GCM10023172_15750</name>
</gene>
<evidence type="ECO:0000313" key="2">
    <source>
        <dbReference type="Proteomes" id="UP001501243"/>
    </source>
</evidence>
<dbReference type="EMBL" id="BAABGQ010000005">
    <property type="protein sequence ID" value="GAA4498547.1"/>
    <property type="molecule type" value="Genomic_DNA"/>
</dbReference>
<accession>A0ABP8QAA2</accession>
<organism evidence="1 2">
    <name type="scientific">Hymenobacter ginsengisoli</name>
    <dbReference type="NCBI Taxonomy" id="1051626"/>
    <lineage>
        <taxon>Bacteria</taxon>
        <taxon>Pseudomonadati</taxon>
        <taxon>Bacteroidota</taxon>
        <taxon>Cytophagia</taxon>
        <taxon>Cytophagales</taxon>
        <taxon>Hymenobacteraceae</taxon>
        <taxon>Hymenobacter</taxon>
    </lineage>
</organism>
<comment type="caution">
    <text evidence="1">The sequence shown here is derived from an EMBL/GenBank/DDBJ whole genome shotgun (WGS) entry which is preliminary data.</text>
</comment>
<evidence type="ECO:0008006" key="3">
    <source>
        <dbReference type="Google" id="ProtNLM"/>
    </source>
</evidence>
<protein>
    <recommendedName>
        <fullName evidence="3">Antitoxin VbhA domain-containing protein</fullName>
    </recommendedName>
</protein>
<proteinExistence type="predicted"/>
<name>A0ABP8QAA2_9BACT</name>
<dbReference type="Proteomes" id="UP001501243">
    <property type="component" value="Unassembled WGS sequence"/>
</dbReference>
<sequence>MNYPTPTLQPLPVSSLVTEQSRQRLVTAIISVTNGIAYYIEPYQQQLLDRYTRGRMTLDEVVYSLEAAASFRASAK</sequence>
<keyword evidence="2" id="KW-1185">Reference proteome</keyword>
<dbReference type="RefSeq" id="WP_208130743.1">
    <property type="nucleotide sequence ID" value="NZ_BAABGQ010000005.1"/>
</dbReference>
<evidence type="ECO:0000313" key="1">
    <source>
        <dbReference type="EMBL" id="GAA4498547.1"/>
    </source>
</evidence>